<gene>
    <name evidence="3" type="ORF">DARMORV10_A03P30030.1</name>
</gene>
<evidence type="ECO:0000313" key="3">
    <source>
        <dbReference type="EMBL" id="CAF2125371.1"/>
    </source>
</evidence>
<keyword evidence="2" id="KW-0812">Transmembrane</keyword>
<dbReference type="InterPro" id="IPR027949">
    <property type="entry name" value="Chloroplast_duf"/>
</dbReference>
<accession>A0A816VC55</accession>
<dbReference type="OrthoDB" id="1897643at2759"/>
<dbReference type="Proteomes" id="UP001295469">
    <property type="component" value="Chromosome A03"/>
</dbReference>
<keyword evidence="1" id="KW-0175">Coiled coil</keyword>
<organism evidence="3">
    <name type="scientific">Brassica napus</name>
    <name type="common">Rape</name>
    <dbReference type="NCBI Taxonomy" id="3708"/>
    <lineage>
        <taxon>Eukaryota</taxon>
        <taxon>Viridiplantae</taxon>
        <taxon>Streptophyta</taxon>
        <taxon>Embryophyta</taxon>
        <taxon>Tracheophyta</taxon>
        <taxon>Spermatophyta</taxon>
        <taxon>Magnoliopsida</taxon>
        <taxon>eudicotyledons</taxon>
        <taxon>Gunneridae</taxon>
        <taxon>Pentapetalae</taxon>
        <taxon>rosids</taxon>
        <taxon>malvids</taxon>
        <taxon>Brassicales</taxon>
        <taxon>Brassicaceae</taxon>
        <taxon>Brassiceae</taxon>
        <taxon>Brassica</taxon>
    </lineage>
</organism>
<protein>
    <submittedName>
        <fullName evidence="3">(rape) hypothetical protein</fullName>
    </submittedName>
</protein>
<dbReference type="OMA" id="NICAQRD"/>
<keyword evidence="2" id="KW-1133">Transmembrane helix</keyword>
<dbReference type="EMBL" id="HG994357">
    <property type="protein sequence ID" value="CAF2125371.1"/>
    <property type="molecule type" value="Genomic_DNA"/>
</dbReference>
<dbReference type="PANTHER" id="PTHR33358:SF12">
    <property type="entry name" value="F-BOX PROTEIN WITH A DOMAIN PROTEIN"/>
    <property type="match status" value="1"/>
</dbReference>
<evidence type="ECO:0000256" key="1">
    <source>
        <dbReference type="SAM" id="Coils"/>
    </source>
</evidence>
<evidence type="ECO:0000256" key="2">
    <source>
        <dbReference type="SAM" id="Phobius"/>
    </source>
</evidence>
<proteinExistence type="predicted"/>
<feature type="transmembrane region" description="Helical" evidence="2">
    <location>
        <begin position="132"/>
        <end position="153"/>
    </location>
</feature>
<dbReference type="AlphaFoldDB" id="A0A816VC55"/>
<keyword evidence="2" id="KW-0472">Membrane</keyword>
<feature type="transmembrane region" description="Helical" evidence="2">
    <location>
        <begin position="103"/>
        <end position="126"/>
    </location>
</feature>
<feature type="transmembrane region" description="Helical" evidence="2">
    <location>
        <begin position="307"/>
        <end position="325"/>
    </location>
</feature>
<dbReference type="Gramene" id="CDX90865">
    <property type="protein sequence ID" value="CDX90865"/>
    <property type="gene ID" value="GSBRNA2T00151583001"/>
</dbReference>
<feature type="coiled-coil region" evidence="1">
    <location>
        <begin position="165"/>
        <end position="192"/>
    </location>
</feature>
<name>A0A816VC55_BRANA</name>
<sequence>MASLQVSRLVLSSSSSSSIPKAAVSIPKLPKFNVMVPKIPIKKQTLSVKEESFGLESLPLPLKQRRDSDPIQRARLVAVLEEVMDRIEMHKNIGDQRNNWNSLLLSSVNMITLTAALMAGIASVSVHGGDSITAVKIASTVLLTSATSIGALMSKIQPSQLAEEQRNATRLFKKLRTELERFLRENEEVSEEDVKEAIQRVLALDKAYPLPLLGTMLEKFPEEFKPATWWPENKQRNPRTGLAKGWSQELEMEMREVARVVKSRDAEEYEKLGNVMLKVNRFLAISGPVLTGISAVSSVFIGQDSGLAGIVAMTCASLAAIVNTLEHGGQVGMVFEMYRNSGGFFSLLEETMKSTEKRENGEVFETKVALKLGRSLSELRDLAKRSNLSQVKANEFASKLF</sequence>
<dbReference type="PANTHER" id="PTHR33358">
    <property type="entry name" value="F-BOX PROTEIN WITH A DOMAIN PROTEIN"/>
    <property type="match status" value="1"/>
</dbReference>
<reference evidence="3" key="1">
    <citation type="submission" date="2021-01" db="EMBL/GenBank/DDBJ databases">
        <authorList>
            <consortium name="Genoscope - CEA"/>
            <person name="William W."/>
        </authorList>
    </citation>
    <scope>NUCLEOTIDE SEQUENCE</scope>
</reference>
<feature type="transmembrane region" description="Helical" evidence="2">
    <location>
        <begin position="282"/>
        <end position="301"/>
    </location>
</feature>
<dbReference type="Pfam" id="PF14476">
    <property type="entry name" value="Chloroplast_duf"/>
    <property type="match status" value="1"/>
</dbReference>